<dbReference type="PROSITE" id="PS51352">
    <property type="entry name" value="THIOREDOXIN_2"/>
    <property type="match status" value="1"/>
</dbReference>
<dbReference type="KEGG" id="sgf:HEP81_03424"/>
<protein>
    <recommendedName>
        <fullName evidence="2">Thioredoxin domain-containing protein</fullName>
    </recommendedName>
</protein>
<dbReference type="InterPro" id="IPR013766">
    <property type="entry name" value="Thioredoxin_domain"/>
</dbReference>
<dbReference type="InterPro" id="IPR032801">
    <property type="entry name" value="PXL2A/B/C"/>
</dbReference>
<reference evidence="3 4" key="1">
    <citation type="submission" date="2020-04" db="EMBL/GenBank/DDBJ databases">
        <title>Characterization and engineering of Streptomyces griseofuscus DSM40191 as a potential heterologous host for expression of BGCs.</title>
        <authorList>
            <person name="Gren T."/>
            <person name="Whitford C.M."/>
            <person name="Mohite O.S."/>
            <person name="Joergensen T.S."/>
            <person name="Nielsen J.B."/>
            <person name="Lee S.Y."/>
            <person name="Weber T."/>
        </authorList>
    </citation>
    <scope>NUCLEOTIDE SEQUENCE [LARGE SCALE GENOMIC DNA]</scope>
    <source>
        <strain evidence="3 4">DSM 40191</strain>
    </source>
</reference>
<dbReference type="InterPro" id="IPR036249">
    <property type="entry name" value="Thioredoxin-like_sf"/>
</dbReference>
<feature type="region of interest" description="Disordered" evidence="1">
    <location>
        <begin position="1"/>
        <end position="33"/>
    </location>
</feature>
<evidence type="ECO:0000259" key="2">
    <source>
        <dbReference type="PROSITE" id="PS51352"/>
    </source>
</evidence>
<dbReference type="SUPFAM" id="SSF52833">
    <property type="entry name" value="Thioredoxin-like"/>
    <property type="match status" value="1"/>
</dbReference>
<evidence type="ECO:0000313" key="3">
    <source>
        <dbReference type="EMBL" id="QNT93729.1"/>
    </source>
</evidence>
<accession>A0A7H1Q099</accession>
<feature type="domain" description="Thioredoxin" evidence="2">
    <location>
        <begin position="10"/>
        <end position="195"/>
    </location>
</feature>
<dbReference type="RefSeq" id="WP_051850686.1">
    <property type="nucleotide sequence ID" value="NZ_CP051006.1"/>
</dbReference>
<dbReference type="GeneID" id="91463005"/>
<gene>
    <name evidence="3" type="ORF">HEP81_03424</name>
</gene>
<dbReference type="EMBL" id="CP051006">
    <property type="protein sequence ID" value="QNT93729.1"/>
    <property type="molecule type" value="Genomic_DNA"/>
</dbReference>
<proteinExistence type="predicted"/>
<name>A0A7H1Q099_9ACTN</name>
<dbReference type="Gene3D" id="3.40.30.10">
    <property type="entry name" value="Glutaredoxin"/>
    <property type="match status" value="1"/>
</dbReference>
<evidence type="ECO:0000313" key="4">
    <source>
        <dbReference type="Proteomes" id="UP000516422"/>
    </source>
</evidence>
<dbReference type="Proteomes" id="UP000516422">
    <property type="component" value="Chromosome"/>
</dbReference>
<dbReference type="Pfam" id="PF13911">
    <property type="entry name" value="AhpC-TSA_2"/>
    <property type="match status" value="1"/>
</dbReference>
<sequence>MPTPLPGGRLAPGASITPRTLTPVTGPPVELPDPDPARLTHLQFRRFAGCPVCNLHLRSVVRRHSELTAAGIREVVLFHSPADELREHVTELPFPVVADPDKRLYVEFGVESAPRALLNPRVWGPLLRAVLRSAWTVPRRREHAPAAQPHGGRLGLPADFLIDAEGRIVAARYGEHAYDQWSVDEVLARAGEAGAPRSGTRGS</sequence>
<dbReference type="AlphaFoldDB" id="A0A7H1Q099"/>
<dbReference type="CDD" id="cd02970">
    <property type="entry name" value="PRX_like2"/>
    <property type="match status" value="1"/>
</dbReference>
<evidence type="ECO:0000256" key="1">
    <source>
        <dbReference type="SAM" id="MobiDB-lite"/>
    </source>
</evidence>
<organism evidence="3 4">
    <name type="scientific">Streptomyces griseofuscus</name>
    <dbReference type="NCBI Taxonomy" id="146922"/>
    <lineage>
        <taxon>Bacteria</taxon>
        <taxon>Bacillati</taxon>
        <taxon>Actinomycetota</taxon>
        <taxon>Actinomycetes</taxon>
        <taxon>Kitasatosporales</taxon>
        <taxon>Streptomycetaceae</taxon>
        <taxon>Streptomyces</taxon>
    </lineage>
</organism>